<gene>
    <name evidence="1" type="ORF">CAK95_03540</name>
</gene>
<evidence type="ECO:0000313" key="2">
    <source>
        <dbReference type="Proteomes" id="UP000194137"/>
    </source>
</evidence>
<name>A0A1W6ZLZ2_9HYPH</name>
<dbReference type="KEGG" id="psin:CAK95_03540"/>
<keyword evidence="2" id="KW-1185">Reference proteome</keyword>
<dbReference type="Proteomes" id="UP000194137">
    <property type="component" value="Chromosome"/>
</dbReference>
<accession>A0A1W6ZLZ2</accession>
<dbReference type="AlphaFoldDB" id="A0A1W6ZLZ2"/>
<sequence>MTILRFGRKLRLPSTRAIKYELLMMMLRDEMLSSHTGKPFIASKSYAIAKLRQLAGSASV</sequence>
<proteinExistence type="predicted"/>
<evidence type="ECO:0000313" key="1">
    <source>
        <dbReference type="EMBL" id="ARP98267.1"/>
    </source>
</evidence>
<organism evidence="1 2">
    <name type="scientific">Pseudorhodoplanes sinuspersici</name>
    <dbReference type="NCBI Taxonomy" id="1235591"/>
    <lineage>
        <taxon>Bacteria</taxon>
        <taxon>Pseudomonadati</taxon>
        <taxon>Pseudomonadota</taxon>
        <taxon>Alphaproteobacteria</taxon>
        <taxon>Hyphomicrobiales</taxon>
        <taxon>Pseudorhodoplanes</taxon>
    </lineage>
</organism>
<protein>
    <submittedName>
        <fullName evidence="1">Uncharacterized protein</fullName>
    </submittedName>
</protein>
<dbReference type="STRING" id="1235591.CAK95_03540"/>
<dbReference type="EMBL" id="CP021112">
    <property type="protein sequence ID" value="ARP98267.1"/>
    <property type="molecule type" value="Genomic_DNA"/>
</dbReference>
<reference evidence="1 2" key="1">
    <citation type="submission" date="2017-05" db="EMBL/GenBank/DDBJ databases">
        <title>Full genome sequence of Pseudorhodoplanes sinuspersici.</title>
        <authorList>
            <person name="Dastgheib S.M.M."/>
            <person name="Shavandi M."/>
            <person name="Tirandaz H."/>
        </authorList>
    </citation>
    <scope>NUCLEOTIDE SEQUENCE [LARGE SCALE GENOMIC DNA]</scope>
    <source>
        <strain evidence="1 2">RIPI110</strain>
    </source>
</reference>